<organism evidence="8 9">
    <name type="scientific">Phialemonium atrogriseum</name>
    <dbReference type="NCBI Taxonomy" id="1093897"/>
    <lineage>
        <taxon>Eukaryota</taxon>
        <taxon>Fungi</taxon>
        <taxon>Dikarya</taxon>
        <taxon>Ascomycota</taxon>
        <taxon>Pezizomycotina</taxon>
        <taxon>Sordariomycetes</taxon>
        <taxon>Sordariomycetidae</taxon>
        <taxon>Cephalothecales</taxon>
        <taxon>Cephalothecaceae</taxon>
        <taxon>Phialemonium</taxon>
    </lineage>
</organism>
<protein>
    <recommendedName>
        <fullName evidence="2">3-phytase</fullName>
        <ecNumber evidence="2">3.1.3.8</ecNumber>
    </recommendedName>
</protein>
<evidence type="ECO:0000256" key="4">
    <source>
        <dbReference type="ARBA" id="ARBA00023180"/>
    </source>
</evidence>
<feature type="active site" description="Nucleophile" evidence="5">
    <location>
        <position position="84"/>
    </location>
</feature>
<dbReference type="GeneID" id="85308671"/>
<dbReference type="SUPFAM" id="SSF53254">
    <property type="entry name" value="Phosphoglycerate mutase-like"/>
    <property type="match status" value="1"/>
</dbReference>
<dbReference type="RefSeq" id="XP_060283755.1">
    <property type="nucleotide sequence ID" value="XM_060425484.1"/>
</dbReference>
<dbReference type="Pfam" id="PF00328">
    <property type="entry name" value="His_Phos_2"/>
    <property type="match status" value="1"/>
</dbReference>
<feature type="disulfide bond" evidence="6">
    <location>
        <begin position="73"/>
        <end position="391"/>
    </location>
</feature>
<dbReference type="GO" id="GO:0016158">
    <property type="term" value="F:inositol hexakisphosphate 3-phosphatase activity"/>
    <property type="evidence" value="ECO:0007669"/>
    <property type="project" value="UniProtKB-EC"/>
</dbReference>
<name>A0AAJ0C2K2_9PEZI</name>
<accession>A0AAJ0C2K2</accession>
<evidence type="ECO:0000256" key="7">
    <source>
        <dbReference type="SAM" id="SignalP"/>
    </source>
</evidence>
<evidence type="ECO:0000256" key="3">
    <source>
        <dbReference type="ARBA" id="ARBA00022801"/>
    </source>
</evidence>
<keyword evidence="4" id="KW-0325">Glycoprotein</keyword>
<keyword evidence="7" id="KW-0732">Signal</keyword>
<keyword evidence="9" id="KW-1185">Reference proteome</keyword>
<dbReference type="InterPro" id="IPR029033">
    <property type="entry name" value="His_PPase_superfam"/>
</dbReference>
<dbReference type="PROSITE" id="PS00616">
    <property type="entry name" value="HIS_ACID_PHOSPHAT_1"/>
    <property type="match status" value="1"/>
</dbReference>
<evidence type="ECO:0000256" key="5">
    <source>
        <dbReference type="PIRSR" id="PIRSR000894-1"/>
    </source>
</evidence>
<dbReference type="InterPro" id="IPR016274">
    <property type="entry name" value="Histidine_acid_Pase_euk"/>
</dbReference>
<feature type="chain" id="PRO_5042569774" description="3-phytase" evidence="7">
    <location>
        <begin position="20"/>
        <end position="480"/>
    </location>
</feature>
<dbReference type="Proteomes" id="UP001244011">
    <property type="component" value="Unassembled WGS sequence"/>
</dbReference>
<dbReference type="EC" id="3.1.3.8" evidence="2"/>
<feature type="signal peptide" evidence="7">
    <location>
        <begin position="1"/>
        <end position="19"/>
    </location>
</feature>
<evidence type="ECO:0000256" key="6">
    <source>
        <dbReference type="PIRSR" id="PIRSR000894-2"/>
    </source>
</evidence>
<evidence type="ECO:0000256" key="2">
    <source>
        <dbReference type="ARBA" id="ARBA00012632"/>
    </source>
</evidence>
<dbReference type="InterPro" id="IPR000560">
    <property type="entry name" value="His_Pase_clade-2"/>
</dbReference>
<comment type="caution">
    <text evidence="8">The sequence shown here is derived from an EMBL/GenBank/DDBJ whole genome shotgun (WGS) entry which is preliminary data.</text>
</comment>
<dbReference type="InterPro" id="IPR033379">
    <property type="entry name" value="Acid_Pase_AS"/>
</dbReference>
<evidence type="ECO:0000313" key="8">
    <source>
        <dbReference type="EMBL" id="KAK1767542.1"/>
    </source>
</evidence>
<dbReference type="GO" id="GO:0009277">
    <property type="term" value="C:fungal-type cell wall"/>
    <property type="evidence" value="ECO:0007669"/>
    <property type="project" value="TreeGrafter"/>
</dbReference>
<proteinExistence type="inferred from homology"/>
<keyword evidence="6" id="KW-1015">Disulfide bond</keyword>
<dbReference type="PIRSF" id="PIRSF000894">
    <property type="entry name" value="Acid_phosphatase"/>
    <property type="match status" value="1"/>
</dbReference>
<dbReference type="EMBL" id="MU839008">
    <property type="protein sequence ID" value="KAK1767542.1"/>
    <property type="molecule type" value="Genomic_DNA"/>
</dbReference>
<dbReference type="CDD" id="cd07061">
    <property type="entry name" value="HP_HAP_like"/>
    <property type="match status" value="1"/>
</dbReference>
<dbReference type="Gene3D" id="3.40.50.1240">
    <property type="entry name" value="Phosphoglycerate mutase-like"/>
    <property type="match status" value="1"/>
</dbReference>
<comment type="similarity">
    <text evidence="1">Belongs to the histidine acid phosphatase family.</text>
</comment>
<dbReference type="PANTHER" id="PTHR20963:SF18">
    <property type="entry name" value="ACID PHOSPHATASE PHO11-RELATED"/>
    <property type="match status" value="1"/>
</dbReference>
<feature type="active site" description="Proton donor" evidence="5">
    <location>
        <position position="342"/>
    </location>
</feature>
<sequence>MAPLSMLAALVGTAAVVAGYTPNKPGSSGRYPMNAPYDQSFQDGYSILKHLGGYGPYVNRAAYGIGRDPPEGCAVDQVMMLRRHGERYPLVGDSENMLKTLEKLYGSKVSSWRDDLEFLNRWQFFIPDLGYVELESEAGPYSGLLGSYKHGAEYRVRYGHLWDQKPNSTVPMFTSDYERVIQTARKFGEGFFGWNYSTSAALNIISESGKMGANSLTPYCPKDNDTSVCNNLSRYMPQFDVAAARLGRQNPGLELDSTDVFNLMQMAAFELNVRGYSDWVDVFTMDEWVSFGYTQDLQFYYCAGPGDKNMKAVGAVYANATLHLLNQGPKKAGSIFWSFAHDTNITPILAALGISSPAEDLPLHHIPFPNPYSIGDIMPMGGHLTLERMACNETAVTKRDTYVRIVLNEAVVPFTGCQDGPGFSCSLANYTSLVTKMLPDYTSTCGVDASYPQYLSFFWDYNTTTTNNFETRTYIPYQGA</sequence>
<feature type="disulfide bond" evidence="6">
    <location>
        <begin position="417"/>
        <end position="425"/>
    </location>
</feature>
<dbReference type="AlphaFoldDB" id="A0AAJ0C2K2"/>
<reference evidence="8" key="1">
    <citation type="submission" date="2023-06" db="EMBL/GenBank/DDBJ databases">
        <title>Genome-scale phylogeny and comparative genomics of the fungal order Sordariales.</title>
        <authorList>
            <consortium name="Lawrence Berkeley National Laboratory"/>
            <person name="Hensen N."/>
            <person name="Bonometti L."/>
            <person name="Westerberg I."/>
            <person name="Brannstrom I.O."/>
            <person name="Guillou S."/>
            <person name="Cros-Aarteil S."/>
            <person name="Calhoun S."/>
            <person name="Haridas S."/>
            <person name="Kuo A."/>
            <person name="Mondo S."/>
            <person name="Pangilinan J."/>
            <person name="Riley R."/>
            <person name="Labutti K."/>
            <person name="Andreopoulos B."/>
            <person name="Lipzen A."/>
            <person name="Chen C."/>
            <person name="Yanf M."/>
            <person name="Daum C."/>
            <person name="Ng V."/>
            <person name="Clum A."/>
            <person name="Steindorff A."/>
            <person name="Ohm R."/>
            <person name="Martin F."/>
            <person name="Silar P."/>
            <person name="Natvig D."/>
            <person name="Lalanne C."/>
            <person name="Gautier V."/>
            <person name="Ament-Velasquez S.L."/>
            <person name="Kruys A."/>
            <person name="Hutchinson M.I."/>
            <person name="Powell A.J."/>
            <person name="Barry K."/>
            <person name="Miller A.N."/>
            <person name="Grigoriev I.V."/>
            <person name="Debuchy R."/>
            <person name="Gladieux P."/>
            <person name="Thoren M.H."/>
            <person name="Johannesson H."/>
        </authorList>
    </citation>
    <scope>NUCLEOTIDE SEQUENCE</scope>
    <source>
        <strain evidence="8">8032-3</strain>
    </source>
</reference>
<dbReference type="GO" id="GO:0003993">
    <property type="term" value="F:acid phosphatase activity"/>
    <property type="evidence" value="ECO:0007669"/>
    <property type="project" value="TreeGrafter"/>
</dbReference>
<gene>
    <name evidence="8" type="ORF">QBC33DRAFT_491888</name>
</gene>
<evidence type="ECO:0000313" key="9">
    <source>
        <dbReference type="Proteomes" id="UP001244011"/>
    </source>
</evidence>
<dbReference type="PANTHER" id="PTHR20963">
    <property type="entry name" value="MULTIPLE INOSITOL POLYPHOSPHATE PHOSPHATASE-RELATED"/>
    <property type="match status" value="1"/>
</dbReference>
<keyword evidence="3" id="KW-0378">Hydrolase</keyword>
<evidence type="ECO:0000256" key="1">
    <source>
        <dbReference type="ARBA" id="ARBA00005375"/>
    </source>
</evidence>